<evidence type="ECO:0000313" key="1">
    <source>
        <dbReference type="EMBL" id="QHD69741.1"/>
    </source>
</evidence>
<name>A0A6P1GQM7_SPHYA</name>
<dbReference type="RefSeq" id="WP_159367816.1">
    <property type="nucleotide sequence ID" value="NZ_CP047218.1"/>
</dbReference>
<evidence type="ECO:0000313" key="2">
    <source>
        <dbReference type="Proteomes" id="UP000464086"/>
    </source>
</evidence>
<protein>
    <submittedName>
        <fullName evidence="1">Uncharacterized protein</fullName>
    </submittedName>
</protein>
<organism evidence="1 2">
    <name type="scientific">Sphingobium yanoikuyae</name>
    <name type="common">Sphingomonas yanoikuyae</name>
    <dbReference type="NCBI Taxonomy" id="13690"/>
    <lineage>
        <taxon>Bacteria</taxon>
        <taxon>Pseudomonadati</taxon>
        <taxon>Pseudomonadota</taxon>
        <taxon>Alphaproteobacteria</taxon>
        <taxon>Sphingomonadales</taxon>
        <taxon>Sphingomonadaceae</taxon>
        <taxon>Sphingobium</taxon>
    </lineage>
</organism>
<accession>A0A6P1GQM7</accession>
<reference evidence="1 2" key="1">
    <citation type="submission" date="2019-12" db="EMBL/GenBank/DDBJ databases">
        <title>Functional and genomic insights into the Sphingobium yanoikuyae YC-JY1, a bacterium efficiently degrading bisphenol A.</title>
        <authorList>
            <person name="Jia Y."/>
            <person name="Li X."/>
            <person name="Wang J."/>
            <person name="Eltoukhy A."/>
            <person name="Lamraoui I."/>
            <person name="Yan Y."/>
        </authorList>
    </citation>
    <scope>NUCLEOTIDE SEQUENCE [LARGE SCALE GENOMIC DNA]</scope>
    <source>
        <strain evidence="1 2">YC-JY1</strain>
    </source>
</reference>
<dbReference type="EMBL" id="CP047218">
    <property type="protein sequence ID" value="QHD69741.1"/>
    <property type="molecule type" value="Genomic_DNA"/>
</dbReference>
<gene>
    <name evidence="1" type="ORF">GS397_23690</name>
</gene>
<sequence>MTTTRRKKKAAPKQVYSFKAEIKATRPTYYLVDDGPERRLDETFVRLKCVIVETSETLEQHRGEEIEIRLACERYLPDVSQSAQRAQLSLILRKNIRSMVAYLPPDAIWALPGIIAAKAITHVQVDCDELYRGEGTGLSIYCSTLAEMHSLEARAS</sequence>
<dbReference type="Proteomes" id="UP000464086">
    <property type="component" value="Chromosome"/>
</dbReference>
<dbReference type="AlphaFoldDB" id="A0A6P1GQM7"/>
<proteinExistence type="predicted"/>